<reference evidence="1 2" key="1">
    <citation type="submission" date="2019-05" db="EMBL/GenBank/DDBJ databases">
        <title>Emergence of the Ug99 lineage of the wheat stem rust pathogen through somatic hybridization.</title>
        <authorList>
            <person name="Li F."/>
            <person name="Upadhyaya N.M."/>
            <person name="Sperschneider J."/>
            <person name="Matny O."/>
            <person name="Nguyen-Phuc H."/>
            <person name="Mago R."/>
            <person name="Raley C."/>
            <person name="Miller M.E."/>
            <person name="Silverstein K.A.T."/>
            <person name="Henningsen E."/>
            <person name="Hirsch C.D."/>
            <person name="Visser B."/>
            <person name="Pretorius Z.A."/>
            <person name="Steffenson B.J."/>
            <person name="Schwessinger B."/>
            <person name="Dodds P.N."/>
            <person name="Figueroa M."/>
        </authorList>
    </citation>
    <scope>NUCLEOTIDE SEQUENCE [LARGE SCALE GENOMIC DNA]</scope>
    <source>
        <strain evidence="1">21-0</strain>
    </source>
</reference>
<proteinExistence type="predicted"/>
<evidence type="ECO:0000313" key="1">
    <source>
        <dbReference type="EMBL" id="KAA1070179.1"/>
    </source>
</evidence>
<dbReference type="Proteomes" id="UP000324748">
    <property type="component" value="Unassembled WGS sequence"/>
</dbReference>
<dbReference type="AlphaFoldDB" id="A0A5B0M1K1"/>
<name>A0A5B0M1K1_PUCGR</name>
<evidence type="ECO:0000313" key="2">
    <source>
        <dbReference type="Proteomes" id="UP000324748"/>
    </source>
</evidence>
<gene>
    <name evidence="1" type="ORF">PGT21_002238</name>
</gene>
<sequence>MGLRLMIHEYCPRLLRSVAAVNTYRWYLAYHDMIAHVAPRARTVGPAMAMKQCSADSRCNLPVLFPSTPESAGRGFQPMHIRLSISSTPGPFLHFLD</sequence>
<protein>
    <submittedName>
        <fullName evidence="1">Uncharacterized protein</fullName>
    </submittedName>
</protein>
<keyword evidence="2" id="KW-1185">Reference proteome</keyword>
<dbReference type="EMBL" id="VSWC01000171">
    <property type="protein sequence ID" value="KAA1070179.1"/>
    <property type="molecule type" value="Genomic_DNA"/>
</dbReference>
<organism evidence="1 2">
    <name type="scientific">Puccinia graminis f. sp. tritici</name>
    <dbReference type="NCBI Taxonomy" id="56615"/>
    <lineage>
        <taxon>Eukaryota</taxon>
        <taxon>Fungi</taxon>
        <taxon>Dikarya</taxon>
        <taxon>Basidiomycota</taxon>
        <taxon>Pucciniomycotina</taxon>
        <taxon>Pucciniomycetes</taxon>
        <taxon>Pucciniales</taxon>
        <taxon>Pucciniaceae</taxon>
        <taxon>Puccinia</taxon>
    </lineage>
</organism>
<accession>A0A5B0M1K1</accession>
<comment type="caution">
    <text evidence="1">The sequence shown here is derived from an EMBL/GenBank/DDBJ whole genome shotgun (WGS) entry which is preliminary data.</text>
</comment>